<evidence type="ECO:0000259" key="5">
    <source>
        <dbReference type="PROSITE" id="PS50848"/>
    </source>
</evidence>
<dbReference type="CDD" id="cd01428">
    <property type="entry name" value="ADK"/>
    <property type="match status" value="1"/>
</dbReference>
<feature type="domain" description="START" evidence="5">
    <location>
        <begin position="97"/>
        <end position="266"/>
    </location>
</feature>
<organism evidence="6 7">
    <name type="scientific">Vitrella brassicaformis (strain CCMP3155)</name>
    <dbReference type="NCBI Taxonomy" id="1169540"/>
    <lineage>
        <taxon>Eukaryota</taxon>
        <taxon>Sar</taxon>
        <taxon>Alveolata</taxon>
        <taxon>Colpodellida</taxon>
        <taxon>Vitrellaceae</taxon>
        <taxon>Vitrella</taxon>
    </lineage>
</organism>
<evidence type="ECO:0000256" key="4">
    <source>
        <dbReference type="ARBA" id="ARBA00022777"/>
    </source>
</evidence>
<dbReference type="InterPro" id="IPR036193">
    <property type="entry name" value="ADK_active_lid_dom_sf"/>
</dbReference>
<dbReference type="OrthoDB" id="439792at2759"/>
<dbReference type="PANTHER" id="PTHR23359">
    <property type="entry name" value="NUCLEOTIDE KINASE"/>
    <property type="match status" value="1"/>
</dbReference>
<dbReference type="NCBIfam" id="TIGR01351">
    <property type="entry name" value="adk"/>
    <property type="match status" value="1"/>
</dbReference>
<dbReference type="InterPro" id="IPR002913">
    <property type="entry name" value="START_lipid-bd_dom"/>
</dbReference>
<dbReference type="InParanoid" id="A0A0G4EKP8"/>
<dbReference type="AlphaFoldDB" id="A0A0G4EKP8"/>
<dbReference type="GO" id="GO:0005524">
    <property type="term" value="F:ATP binding"/>
    <property type="evidence" value="ECO:0007669"/>
    <property type="project" value="InterPro"/>
</dbReference>
<dbReference type="SUPFAM" id="SSF55961">
    <property type="entry name" value="Bet v1-like"/>
    <property type="match status" value="1"/>
</dbReference>
<dbReference type="InterPro" id="IPR000850">
    <property type="entry name" value="Adenylat/UMP-CMP_kin"/>
</dbReference>
<sequence>MASCSDVLESGKRGAGVGPPLRLALPLLHASFCFYTAAVGAFGVLASKTRMQSTLTPDASNPTPAGGRTPLKAFYEKGASGCEKLRALAAEGVAAKWKDIGSTHGIERWVRRLAGEPLQTKGRVFFPAKDGLGPAQILDYIWDESTKKEYDPEYEQGFRVADYPEENQTAVKVLYQAYKTPGLGIPGRDFIILTARQDRQQDGGRSRATMSVQSVDWSEELTNTSKHHWRGKAMLCGFDCESLPDGGVQVTYIEQIDACGSIPEWLQRQVKIRHLDMLNTIKTNVRGPSVGEGNTVREAGGAVRRGVVHLSTGDLLRAAVKEGTEVGLKAKDFMDKGQLVPDELIIDLVKECLTTEECKQKGWLLDGFPRTAVQGEKLRESGIIPDCVVGLEVPDEVLIKRVVGRRLDPETGKIYHLEFKPPPDDAAIKARLQHRSDDTEEKCTVRLAAFHSHNKAVKDGFAQCFTSVDGTGKPDEVSQRVCECIDAALSKKK</sequence>
<keyword evidence="7" id="KW-1185">Reference proteome</keyword>
<evidence type="ECO:0000256" key="3">
    <source>
        <dbReference type="ARBA" id="ARBA00022741"/>
    </source>
</evidence>
<dbReference type="SUPFAM" id="SSF52540">
    <property type="entry name" value="P-loop containing nucleoside triphosphate hydrolases"/>
    <property type="match status" value="1"/>
</dbReference>
<keyword evidence="4" id="KW-0418">Kinase</keyword>
<evidence type="ECO:0000256" key="1">
    <source>
        <dbReference type="ARBA" id="ARBA00007220"/>
    </source>
</evidence>
<dbReference type="InterPro" id="IPR006259">
    <property type="entry name" value="Adenyl_kin_sub"/>
</dbReference>
<dbReference type="Gene3D" id="3.40.50.300">
    <property type="entry name" value="P-loop containing nucleotide triphosphate hydrolases"/>
    <property type="match status" value="1"/>
</dbReference>
<evidence type="ECO:0000313" key="7">
    <source>
        <dbReference type="Proteomes" id="UP000041254"/>
    </source>
</evidence>
<dbReference type="SUPFAM" id="SSF57774">
    <property type="entry name" value="Microbial and mitochondrial ADK, insert 'zinc finger' domain"/>
    <property type="match status" value="1"/>
</dbReference>
<dbReference type="Pfam" id="PF01852">
    <property type="entry name" value="START"/>
    <property type="match status" value="1"/>
</dbReference>
<dbReference type="Gene3D" id="3.30.530.20">
    <property type="match status" value="1"/>
</dbReference>
<dbReference type="STRING" id="1169540.A0A0G4EKP8"/>
<reference evidence="6 7" key="1">
    <citation type="submission" date="2014-11" db="EMBL/GenBank/DDBJ databases">
        <authorList>
            <person name="Zhu J."/>
            <person name="Qi W."/>
            <person name="Song R."/>
        </authorList>
    </citation>
    <scope>NUCLEOTIDE SEQUENCE [LARGE SCALE GENOMIC DNA]</scope>
</reference>
<proteinExistence type="inferred from homology"/>
<dbReference type="GO" id="GO:0008289">
    <property type="term" value="F:lipid binding"/>
    <property type="evidence" value="ECO:0007669"/>
    <property type="project" value="InterPro"/>
</dbReference>
<keyword evidence="3" id="KW-0547">Nucleotide-binding</keyword>
<keyword evidence="2" id="KW-0808">Transferase</keyword>
<protein>
    <recommendedName>
        <fullName evidence="5">START domain-containing protein</fullName>
    </recommendedName>
</protein>
<dbReference type="EMBL" id="CDMY01000261">
    <property type="protein sequence ID" value="CEL98025.1"/>
    <property type="molecule type" value="Genomic_DNA"/>
</dbReference>
<accession>A0A0G4EKP8</accession>
<name>A0A0G4EKP8_VITBC</name>
<dbReference type="Pfam" id="PF00406">
    <property type="entry name" value="ADK"/>
    <property type="match status" value="1"/>
</dbReference>
<dbReference type="PROSITE" id="PS50848">
    <property type="entry name" value="START"/>
    <property type="match status" value="1"/>
</dbReference>
<dbReference type="GO" id="GO:0004017">
    <property type="term" value="F:AMP kinase activity"/>
    <property type="evidence" value="ECO:0007669"/>
    <property type="project" value="InterPro"/>
</dbReference>
<evidence type="ECO:0000313" key="6">
    <source>
        <dbReference type="EMBL" id="CEL98025.1"/>
    </source>
</evidence>
<dbReference type="VEuPathDB" id="CryptoDB:Vbra_7802"/>
<dbReference type="InterPro" id="IPR023393">
    <property type="entry name" value="START-like_dom_sf"/>
</dbReference>
<dbReference type="CDD" id="cd00177">
    <property type="entry name" value="START"/>
    <property type="match status" value="1"/>
</dbReference>
<dbReference type="HAMAP" id="MF_00235">
    <property type="entry name" value="Adenylate_kinase_Adk"/>
    <property type="match status" value="1"/>
</dbReference>
<gene>
    <name evidence="6" type="ORF">Vbra_7802</name>
</gene>
<dbReference type="InterPro" id="IPR027417">
    <property type="entry name" value="P-loop_NTPase"/>
</dbReference>
<dbReference type="Proteomes" id="UP000041254">
    <property type="component" value="Unassembled WGS sequence"/>
</dbReference>
<dbReference type="InterPro" id="IPR033690">
    <property type="entry name" value="Adenylat_kinase_CS"/>
</dbReference>
<evidence type="ECO:0000256" key="2">
    <source>
        <dbReference type="ARBA" id="ARBA00022679"/>
    </source>
</evidence>
<comment type="similarity">
    <text evidence="1">Belongs to the adenylate kinase family.</text>
</comment>
<dbReference type="PROSITE" id="PS00113">
    <property type="entry name" value="ADENYLATE_KINASE"/>
    <property type="match status" value="1"/>
</dbReference>